<keyword evidence="1" id="KW-0472">Membrane</keyword>
<proteinExistence type="predicted"/>
<evidence type="ECO:0000313" key="3">
    <source>
        <dbReference type="Proteomes" id="UP000199024"/>
    </source>
</evidence>
<dbReference type="STRING" id="474950.SAMN05421771_0014"/>
<dbReference type="RefSeq" id="WP_089835471.1">
    <property type="nucleotide sequence ID" value="NZ_FOZL01000001.1"/>
</dbReference>
<keyword evidence="1" id="KW-1133">Transmembrane helix</keyword>
<feature type="transmembrane region" description="Helical" evidence="1">
    <location>
        <begin position="15"/>
        <end position="34"/>
    </location>
</feature>
<evidence type="ECO:0000256" key="1">
    <source>
        <dbReference type="SAM" id="Phobius"/>
    </source>
</evidence>
<name>A0A1I6KZH1_9BACT</name>
<evidence type="ECO:0000313" key="2">
    <source>
        <dbReference type="EMBL" id="SFR96622.1"/>
    </source>
</evidence>
<dbReference type="OrthoDB" id="119436at2"/>
<dbReference type="AlphaFoldDB" id="A0A1I6KZH1"/>
<sequence>MGDDLAMKIALRRCGLIAGLLTVLCCAYLLYPAIRARYLFSRLETLRLGSSTFEDAKRVAAEIGAKTTEPCNPLFCEWSKRIDNAQLPRWWRGTGEVFVVTFDVKNSVISRTSTGYGIESDGINGFSPSSIRFDEVDEHWWRDRPTKPVTAGWSTSDRFRYYQFVVYMTRKATADDRKRYTAFDYGCLWKYHGCKDARELLPTADPFPENEFRDGHL</sequence>
<organism evidence="2 3">
    <name type="scientific">Granulicella pectinivorans</name>
    <dbReference type="NCBI Taxonomy" id="474950"/>
    <lineage>
        <taxon>Bacteria</taxon>
        <taxon>Pseudomonadati</taxon>
        <taxon>Acidobacteriota</taxon>
        <taxon>Terriglobia</taxon>
        <taxon>Terriglobales</taxon>
        <taxon>Acidobacteriaceae</taxon>
        <taxon>Granulicella</taxon>
    </lineage>
</organism>
<accession>A0A1I6KZH1</accession>
<reference evidence="2 3" key="1">
    <citation type="submission" date="2016-10" db="EMBL/GenBank/DDBJ databases">
        <authorList>
            <person name="de Groot N.N."/>
        </authorList>
    </citation>
    <scope>NUCLEOTIDE SEQUENCE [LARGE SCALE GENOMIC DNA]</scope>
    <source>
        <strain evidence="2 3">DSM 21001</strain>
    </source>
</reference>
<dbReference type="Proteomes" id="UP000199024">
    <property type="component" value="Unassembled WGS sequence"/>
</dbReference>
<dbReference type="EMBL" id="FOZL01000001">
    <property type="protein sequence ID" value="SFR96622.1"/>
    <property type="molecule type" value="Genomic_DNA"/>
</dbReference>
<protein>
    <submittedName>
        <fullName evidence="2">Uncharacterized protein</fullName>
    </submittedName>
</protein>
<keyword evidence="3" id="KW-1185">Reference proteome</keyword>
<keyword evidence="1" id="KW-0812">Transmembrane</keyword>
<gene>
    <name evidence="2" type="ORF">SAMN05421771_0014</name>
</gene>